<name>A0A7Y8KWH0_9BURK</name>
<dbReference type="GO" id="GO:0003677">
    <property type="term" value="F:DNA binding"/>
    <property type="evidence" value="ECO:0007669"/>
    <property type="project" value="InterPro"/>
</dbReference>
<dbReference type="AlphaFoldDB" id="A0A7Y8KWH0"/>
<proteinExistence type="predicted"/>
<dbReference type="Pfam" id="PF09905">
    <property type="entry name" value="VF530"/>
    <property type="match status" value="1"/>
</dbReference>
<reference evidence="2 3" key="1">
    <citation type="submission" date="2019-09" db="EMBL/GenBank/DDBJ databases">
        <title>Hydrogenophaga aromatica sp. nov., isolated from a para-xylene-degrading enrichment culture.</title>
        <authorList>
            <person name="Tancsics A."/>
            <person name="Banerjee S."/>
        </authorList>
    </citation>
    <scope>NUCLEOTIDE SEQUENCE [LARGE SCALE GENOMIC DNA]</scope>
    <source>
        <strain evidence="2 3">D2P1</strain>
    </source>
</reference>
<organism evidence="2 3">
    <name type="scientific">Hydrogenophaga aromaticivorans</name>
    <dbReference type="NCBI Taxonomy" id="2610898"/>
    <lineage>
        <taxon>Bacteria</taxon>
        <taxon>Pseudomonadati</taxon>
        <taxon>Pseudomonadota</taxon>
        <taxon>Betaproteobacteria</taxon>
        <taxon>Burkholderiales</taxon>
        <taxon>Comamonadaceae</taxon>
        <taxon>Hydrogenophaga</taxon>
    </lineage>
</organism>
<dbReference type="InterPro" id="IPR018668">
    <property type="entry name" value="DNA-binding_VF530-like"/>
</dbReference>
<dbReference type="Proteomes" id="UP000545507">
    <property type="component" value="Unassembled WGS sequence"/>
</dbReference>
<comment type="caution">
    <text evidence="2">The sequence shown here is derived from an EMBL/GenBank/DDBJ whole genome shotgun (WGS) entry which is preliminary data.</text>
</comment>
<gene>
    <name evidence="2" type="ORF">F3K02_01750</name>
</gene>
<keyword evidence="3" id="KW-1185">Reference proteome</keyword>
<dbReference type="EMBL" id="VYGV01000001">
    <property type="protein sequence ID" value="NWF43978.1"/>
    <property type="molecule type" value="Genomic_DNA"/>
</dbReference>
<accession>A0A7Y8KWH0</accession>
<feature type="compositionally biased region" description="Low complexity" evidence="1">
    <location>
        <begin position="8"/>
        <end position="24"/>
    </location>
</feature>
<dbReference type="InterPro" id="IPR036361">
    <property type="entry name" value="SAP_dom_sf"/>
</dbReference>
<evidence type="ECO:0000313" key="3">
    <source>
        <dbReference type="Proteomes" id="UP000545507"/>
    </source>
</evidence>
<sequence length="128" mass="13952">MTEEDDAAAAAPGRPKQGQPPRGAATREAAEPRIPAQSGKTLGGADAFQARNPLHGLTLETIVTALADHYGWEELGQRIPVRCFNVDPSVGSSLRFLRKTPWAREKVEGLYLFMLREERRAGGARGRT</sequence>
<protein>
    <submittedName>
        <fullName evidence="2">DUF2132 domain-containing protein</fullName>
    </submittedName>
</protein>
<evidence type="ECO:0000256" key="1">
    <source>
        <dbReference type="SAM" id="MobiDB-lite"/>
    </source>
</evidence>
<feature type="region of interest" description="Disordered" evidence="1">
    <location>
        <begin position="1"/>
        <end position="46"/>
    </location>
</feature>
<dbReference type="Gene3D" id="1.10.720.30">
    <property type="entry name" value="SAP domain"/>
    <property type="match status" value="1"/>
</dbReference>
<evidence type="ECO:0000313" key="2">
    <source>
        <dbReference type="EMBL" id="NWF43978.1"/>
    </source>
</evidence>